<dbReference type="Gene3D" id="1.10.10.60">
    <property type="entry name" value="Homeodomain-like"/>
    <property type="match status" value="1"/>
</dbReference>
<evidence type="ECO:0000256" key="3">
    <source>
        <dbReference type="ARBA" id="ARBA00023163"/>
    </source>
</evidence>
<evidence type="ECO:0000313" key="5">
    <source>
        <dbReference type="EMBL" id="SDF02894.1"/>
    </source>
</evidence>
<keyword evidence="2 5" id="KW-0238">DNA-binding</keyword>
<dbReference type="Pfam" id="PF12833">
    <property type="entry name" value="HTH_18"/>
    <property type="match status" value="1"/>
</dbReference>
<accession>A0A1G7HRJ4</accession>
<keyword evidence="3" id="KW-0804">Transcription</keyword>
<evidence type="ECO:0000256" key="1">
    <source>
        <dbReference type="ARBA" id="ARBA00023015"/>
    </source>
</evidence>
<proteinExistence type="predicted"/>
<feature type="domain" description="HTH araC/xylS-type" evidence="4">
    <location>
        <begin position="182"/>
        <end position="280"/>
    </location>
</feature>
<keyword evidence="6" id="KW-1185">Reference proteome</keyword>
<dbReference type="SUPFAM" id="SSF46689">
    <property type="entry name" value="Homeodomain-like"/>
    <property type="match status" value="1"/>
</dbReference>
<dbReference type="GO" id="GO:0043565">
    <property type="term" value="F:sequence-specific DNA binding"/>
    <property type="evidence" value="ECO:0007669"/>
    <property type="project" value="InterPro"/>
</dbReference>
<protein>
    <submittedName>
        <fullName evidence="5">AraC-type DNA-binding protein</fullName>
    </submittedName>
</protein>
<dbReference type="SMART" id="SM00342">
    <property type="entry name" value="HTH_ARAC"/>
    <property type="match status" value="1"/>
</dbReference>
<dbReference type="AlphaFoldDB" id="A0A1G7HRJ4"/>
<dbReference type="PANTHER" id="PTHR43280">
    <property type="entry name" value="ARAC-FAMILY TRANSCRIPTIONAL REGULATOR"/>
    <property type="match status" value="1"/>
</dbReference>
<name>A0A1G7HRJ4_9FLAO</name>
<dbReference type="InterPro" id="IPR018060">
    <property type="entry name" value="HTH_AraC"/>
</dbReference>
<dbReference type="EMBL" id="FNBH01000001">
    <property type="protein sequence ID" value="SDF02894.1"/>
    <property type="molecule type" value="Genomic_DNA"/>
</dbReference>
<sequence length="287" mass="33052">MSKNIPTYNLNHISKDGLVIELVRETSEETNRDIEEKGVHRDSHYLFLFLQSGKAEVMVDFKDFEVEGPAIFCITPGQVHYSKNFDIYGWFLAVNSELVAAEVRAVFEESVFPILLVKIEQAFAKNLDKCAQLLNFYHKKTKNDLNIVKSLLDAYTAMLASVFSETPNLEKIKESRALKLTRQFKTLVKQKFKTLKSPSSYAELMNISPSYLSEVVKDITGNPAGYWIQQEIIIEAKRLLFYTDLTVKEIANELGYDDYAYFSRLFSKQTKQSALDFRKKNKAEFTE</sequence>
<dbReference type="GO" id="GO:0003700">
    <property type="term" value="F:DNA-binding transcription factor activity"/>
    <property type="evidence" value="ECO:0007669"/>
    <property type="project" value="InterPro"/>
</dbReference>
<dbReference type="InterPro" id="IPR037923">
    <property type="entry name" value="HTH-like"/>
</dbReference>
<dbReference type="PROSITE" id="PS01124">
    <property type="entry name" value="HTH_ARAC_FAMILY_2"/>
    <property type="match status" value="1"/>
</dbReference>
<dbReference type="Proteomes" id="UP000199203">
    <property type="component" value="Unassembled WGS sequence"/>
</dbReference>
<dbReference type="InterPro" id="IPR009057">
    <property type="entry name" value="Homeodomain-like_sf"/>
</dbReference>
<evidence type="ECO:0000313" key="6">
    <source>
        <dbReference type="Proteomes" id="UP000199203"/>
    </source>
</evidence>
<evidence type="ECO:0000259" key="4">
    <source>
        <dbReference type="PROSITE" id="PS01124"/>
    </source>
</evidence>
<evidence type="ECO:0000256" key="2">
    <source>
        <dbReference type="ARBA" id="ARBA00023125"/>
    </source>
</evidence>
<reference evidence="6" key="1">
    <citation type="submission" date="2016-10" db="EMBL/GenBank/DDBJ databases">
        <authorList>
            <person name="Varghese N."/>
            <person name="Submissions S."/>
        </authorList>
    </citation>
    <scope>NUCLEOTIDE SEQUENCE [LARGE SCALE GENOMIC DNA]</scope>
    <source>
        <strain evidence="6">DSM 19684</strain>
    </source>
</reference>
<dbReference type="OrthoDB" id="1096411at2"/>
<gene>
    <name evidence="5" type="ORF">SAMN05421825_0878</name>
</gene>
<dbReference type="RefSeq" id="WP_089871659.1">
    <property type="nucleotide sequence ID" value="NZ_FNBH01000001.1"/>
</dbReference>
<dbReference type="SUPFAM" id="SSF51215">
    <property type="entry name" value="Regulatory protein AraC"/>
    <property type="match status" value="1"/>
</dbReference>
<dbReference type="PANTHER" id="PTHR43280:SF32">
    <property type="entry name" value="TRANSCRIPTIONAL REGULATORY PROTEIN"/>
    <property type="match status" value="1"/>
</dbReference>
<keyword evidence="1" id="KW-0805">Transcription regulation</keyword>
<dbReference type="STRING" id="454006.SAMN05421825_0878"/>
<organism evidence="5 6">
    <name type="scientific">Epilithonimonas hungarica</name>
    <dbReference type="NCBI Taxonomy" id="454006"/>
    <lineage>
        <taxon>Bacteria</taxon>
        <taxon>Pseudomonadati</taxon>
        <taxon>Bacteroidota</taxon>
        <taxon>Flavobacteriia</taxon>
        <taxon>Flavobacteriales</taxon>
        <taxon>Weeksellaceae</taxon>
        <taxon>Chryseobacterium group</taxon>
        <taxon>Epilithonimonas</taxon>
    </lineage>
</organism>